<dbReference type="PANTHER" id="PTHR47595">
    <property type="entry name" value="HEAT SHOCK 70 KDA PROTEIN 14"/>
    <property type="match status" value="1"/>
</dbReference>
<gene>
    <name evidence="2" type="ORF">G0U57_020925</name>
</gene>
<comment type="caution">
    <text evidence="2">The sequence shown here is derived from an EMBL/GenBank/DDBJ whole genome shotgun (WGS) entry which is preliminary data.</text>
</comment>
<dbReference type="InterPro" id="IPR044822">
    <property type="entry name" value="Myb_DNA-bind_4"/>
</dbReference>
<reference evidence="2 3" key="1">
    <citation type="journal article" date="2020" name="G3 (Bethesda)">
        <title>Draft Genome of the Common Snapping Turtle, Chelydra serpentina, a Model for Phenotypic Plasticity in Reptiles.</title>
        <authorList>
            <person name="Das D."/>
            <person name="Singh S.K."/>
            <person name="Bierstedt J."/>
            <person name="Erickson A."/>
            <person name="Galli G.L.J."/>
            <person name="Crossley D.A. 2nd"/>
            <person name="Rhen T."/>
        </authorList>
    </citation>
    <scope>NUCLEOTIDE SEQUENCE [LARGE SCALE GENOMIC DNA]</scope>
    <source>
        <strain evidence="2">KW</strain>
    </source>
</reference>
<organism evidence="2 3">
    <name type="scientific">Chelydra serpentina</name>
    <name type="common">Snapping turtle</name>
    <name type="synonym">Testudo serpentina</name>
    <dbReference type="NCBI Taxonomy" id="8475"/>
    <lineage>
        <taxon>Eukaryota</taxon>
        <taxon>Metazoa</taxon>
        <taxon>Chordata</taxon>
        <taxon>Craniata</taxon>
        <taxon>Vertebrata</taxon>
        <taxon>Euteleostomi</taxon>
        <taxon>Archelosauria</taxon>
        <taxon>Testudinata</taxon>
        <taxon>Testudines</taxon>
        <taxon>Cryptodira</taxon>
        <taxon>Durocryptodira</taxon>
        <taxon>Americhelydia</taxon>
        <taxon>Chelydroidea</taxon>
        <taxon>Chelydridae</taxon>
        <taxon>Chelydra</taxon>
    </lineage>
</organism>
<protein>
    <recommendedName>
        <fullName evidence="1">Myb/SANT-like DNA-binding domain-containing protein</fullName>
    </recommendedName>
</protein>
<dbReference type="OrthoDB" id="691673at2759"/>
<dbReference type="AlphaFoldDB" id="A0A8T1S3T9"/>
<sequence>MFELISIWGEEAFHSQLHSSCRNYDTYRQISQCMIERGCDRYTLQCRVKVKELWNTYHKAREANRRSGAVPMSCRCYEELDAILGGDLTPTAKGTVDTLVARMPVESGLSQEEEILD</sequence>
<proteinExistence type="predicted"/>
<dbReference type="Proteomes" id="UP000765507">
    <property type="component" value="Unassembled WGS sequence"/>
</dbReference>
<dbReference type="Gene3D" id="1.10.10.60">
    <property type="entry name" value="Homeodomain-like"/>
    <property type="match status" value="1"/>
</dbReference>
<evidence type="ECO:0000313" key="2">
    <source>
        <dbReference type="EMBL" id="KAG6923335.1"/>
    </source>
</evidence>
<name>A0A8T1S3T9_CHESE</name>
<accession>A0A8T1S3T9</accession>
<evidence type="ECO:0000259" key="1">
    <source>
        <dbReference type="Pfam" id="PF13837"/>
    </source>
</evidence>
<dbReference type="EMBL" id="JAHGAV010000908">
    <property type="protein sequence ID" value="KAG6923335.1"/>
    <property type="molecule type" value="Genomic_DNA"/>
</dbReference>
<keyword evidence="3" id="KW-1185">Reference proteome</keyword>
<feature type="domain" description="Myb/SANT-like DNA-binding" evidence="1">
    <location>
        <begin position="3"/>
        <end position="83"/>
    </location>
</feature>
<evidence type="ECO:0000313" key="3">
    <source>
        <dbReference type="Proteomes" id="UP000765507"/>
    </source>
</evidence>
<feature type="non-terminal residue" evidence="2">
    <location>
        <position position="117"/>
    </location>
</feature>
<dbReference type="PANTHER" id="PTHR47595:SF1">
    <property type="entry name" value="MYB_SANT-LIKE DNA-BINDING DOMAIN-CONTAINING PROTEIN"/>
    <property type="match status" value="1"/>
</dbReference>
<dbReference type="Pfam" id="PF13837">
    <property type="entry name" value="Myb_DNA-bind_4"/>
    <property type="match status" value="1"/>
</dbReference>